<dbReference type="EMBL" id="BQKI01000003">
    <property type="protein sequence ID" value="GJM90426.1"/>
    <property type="molecule type" value="Genomic_DNA"/>
</dbReference>
<sequence>MRATPPWDRMSRGRAPAPSPAHAPASSAMRACSGVTTSMMTPPRSIWARPTLTEKVAAGGLEDASTTFTLLPLLPP</sequence>
<name>A0AAV5BW09_ELECO</name>
<reference evidence="2" key="2">
    <citation type="submission" date="2021-12" db="EMBL/GenBank/DDBJ databases">
        <title>Resequencing data analysis of finger millet.</title>
        <authorList>
            <person name="Hatakeyama M."/>
            <person name="Aluri S."/>
            <person name="Balachadran M.T."/>
            <person name="Sivarajan S.R."/>
            <person name="Poveda L."/>
            <person name="Shimizu-Inatsugi R."/>
            <person name="Schlapbach R."/>
            <person name="Sreeman S.M."/>
            <person name="Shimizu K.K."/>
        </authorList>
    </citation>
    <scope>NUCLEOTIDE SEQUENCE</scope>
</reference>
<evidence type="ECO:0000313" key="3">
    <source>
        <dbReference type="Proteomes" id="UP001054889"/>
    </source>
</evidence>
<evidence type="ECO:0000313" key="2">
    <source>
        <dbReference type="EMBL" id="GJM90426.1"/>
    </source>
</evidence>
<feature type="compositionally biased region" description="Low complexity" evidence="1">
    <location>
        <begin position="13"/>
        <end position="28"/>
    </location>
</feature>
<dbReference type="Proteomes" id="UP001054889">
    <property type="component" value="Unassembled WGS sequence"/>
</dbReference>
<dbReference type="AlphaFoldDB" id="A0AAV5BW09"/>
<keyword evidence="3" id="KW-1185">Reference proteome</keyword>
<evidence type="ECO:0000256" key="1">
    <source>
        <dbReference type="SAM" id="MobiDB-lite"/>
    </source>
</evidence>
<accession>A0AAV5BW09</accession>
<comment type="caution">
    <text evidence="2">The sequence shown here is derived from an EMBL/GenBank/DDBJ whole genome shotgun (WGS) entry which is preliminary data.</text>
</comment>
<organism evidence="2 3">
    <name type="scientific">Eleusine coracana subsp. coracana</name>
    <dbReference type="NCBI Taxonomy" id="191504"/>
    <lineage>
        <taxon>Eukaryota</taxon>
        <taxon>Viridiplantae</taxon>
        <taxon>Streptophyta</taxon>
        <taxon>Embryophyta</taxon>
        <taxon>Tracheophyta</taxon>
        <taxon>Spermatophyta</taxon>
        <taxon>Magnoliopsida</taxon>
        <taxon>Liliopsida</taxon>
        <taxon>Poales</taxon>
        <taxon>Poaceae</taxon>
        <taxon>PACMAD clade</taxon>
        <taxon>Chloridoideae</taxon>
        <taxon>Cynodonteae</taxon>
        <taxon>Eleusininae</taxon>
        <taxon>Eleusine</taxon>
    </lineage>
</organism>
<gene>
    <name evidence="2" type="primary">ga06704</name>
    <name evidence="2" type="ORF">PR202_ga06704</name>
</gene>
<reference evidence="2" key="1">
    <citation type="journal article" date="2018" name="DNA Res.">
        <title>Multiple hybrid de novo genome assembly of finger millet, an orphan allotetraploid crop.</title>
        <authorList>
            <person name="Hatakeyama M."/>
            <person name="Aluri S."/>
            <person name="Balachadran M.T."/>
            <person name="Sivarajan S.R."/>
            <person name="Patrignani A."/>
            <person name="Gruter S."/>
            <person name="Poveda L."/>
            <person name="Shimizu-Inatsugi R."/>
            <person name="Baeten J."/>
            <person name="Francoijs K.J."/>
            <person name="Nataraja K.N."/>
            <person name="Reddy Y.A.N."/>
            <person name="Phadnis S."/>
            <person name="Ravikumar R.L."/>
            <person name="Schlapbach R."/>
            <person name="Sreeman S.M."/>
            <person name="Shimizu K.K."/>
        </authorList>
    </citation>
    <scope>NUCLEOTIDE SEQUENCE</scope>
</reference>
<protein>
    <submittedName>
        <fullName evidence="2">Uncharacterized protein</fullName>
    </submittedName>
</protein>
<feature type="region of interest" description="Disordered" evidence="1">
    <location>
        <begin position="1"/>
        <end position="28"/>
    </location>
</feature>
<proteinExistence type="predicted"/>